<reference evidence="3 4" key="1">
    <citation type="submission" date="2024-04" db="EMBL/GenBank/DDBJ databases">
        <authorList>
            <person name="Rising A."/>
            <person name="Reimegard J."/>
            <person name="Sonavane S."/>
            <person name="Akerstrom W."/>
            <person name="Nylinder S."/>
            <person name="Hedman E."/>
            <person name="Kallberg Y."/>
        </authorList>
    </citation>
    <scope>NUCLEOTIDE SEQUENCE [LARGE SCALE GENOMIC DNA]</scope>
</reference>
<feature type="region of interest" description="Disordered" evidence="1">
    <location>
        <begin position="152"/>
        <end position="178"/>
    </location>
</feature>
<gene>
    <name evidence="3" type="ORF">LARSCL_LOCUS6077</name>
</gene>
<dbReference type="PANTHER" id="PTHR47595:SF1">
    <property type="entry name" value="MYB_SANT-LIKE DNA-BINDING DOMAIN-CONTAINING PROTEIN"/>
    <property type="match status" value="1"/>
</dbReference>
<feature type="compositionally biased region" description="Polar residues" evidence="1">
    <location>
        <begin position="152"/>
        <end position="173"/>
    </location>
</feature>
<dbReference type="InterPro" id="IPR044822">
    <property type="entry name" value="Myb_DNA-bind_4"/>
</dbReference>
<dbReference type="Proteomes" id="UP001497382">
    <property type="component" value="Unassembled WGS sequence"/>
</dbReference>
<protein>
    <recommendedName>
        <fullName evidence="2">Myb/SANT-like DNA-binding domain-containing protein</fullName>
    </recommendedName>
</protein>
<feature type="domain" description="Myb/SANT-like DNA-binding" evidence="2">
    <location>
        <begin position="11"/>
        <end position="83"/>
    </location>
</feature>
<accession>A0AAV1ZNR5</accession>
<evidence type="ECO:0000256" key="1">
    <source>
        <dbReference type="SAM" id="MobiDB-lite"/>
    </source>
</evidence>
<dbReference type="AlphaFoldDB" id="A0AAV1ZNR5"/>
<evidence type="ECO:0000313" key="3">
    <source>
        <dbReference type="EMBL" id="CAL1271895.1"/>
    </source>
</evidence>
<name>A0AAV1ZNR5_9ARAC</name>
<dbReference type="Gene3D" id="1.10.10.60">
    <property type="entry name" value="Homeodomain-like"/>
    <property type="match status" value="1"/>
</dbReference>
<sequence length="341" mass="39690">MSSKTTNKGVAWLYSEICALLDIWADQEIQQQLAGRLHNMCIYEKISKKLGDLGIHRTGEQCREKIKKLRRDYKTVVDNNYSPAFARKMLGCYDKVHEIFGKCTVVKPSFVIESIVYNETFSQSKREVKTDESGSKTIKDCPVLESEKTKYTTSQQKIKIHSPDTSQRGTDGNKNVKPDSLHLTQINTVCQEKVKTDSSDCIHLDTISEQKVKTDFASASSTSIKKDRTNFRNAFETMKVKYSNQKTDWSLFKKRIEKRLEKQKFLHNKILKRQAVLHNRFIDLERKKFINEMEQEHQRLSMIETERQKHSEQEINLFKSILQMMAEKQGVKLSFQCEDIG</sequence>
<evidence type="ECO:0000259" key="2">
    <source>
        <dbReference type="Pfam" id="PF13837"/>
    </source>
</evidence>
<dbReference type="FunFam" id="1.10.10.60:FF:000032">
    <property type="entry name" value="Zinc finger and SCAN domain-containing 20"/>
    <property type="match status" value="1"/>
</dbReference>
<dbReference type="PANTHER" id="PTHR47595">
    <property type="entry name" value="HEAT SHOCK 70 KDA PROTEIN 14"/>
    <property type="match status" value="1"/>
</dbReference>
<comment type="caution">
    <text evidence="3">The sequence shown here is derived from an EMBL/GenBank/DDBJ whole genome shotgun (WGS) entry which is preliminary data.</text>
</comment>
<proteinExistence type="predicted"/>
<keyword evidence="4" id="KW-1185">Reference proteome</keyword>
<organism evidence="3 4">
    <name type="scientific">Larinioides sclopetarius</name>
    <dbReference type="NCBI Taxonomy" id="280406"/>
    <lineage>
        <taxon>Eukaryota</taxon>
        <taxon>Metazoa</taxon>
        <taxon>Ecdysozoa</taxon>
        <taxon>Arthropoda</taxon>
        <taxon>Chelicerata</taxon>
        <taxon>Arachnida</taxon>
        <taxon>Araneae</taxon>
        <taxon>Araneomorphae</taxon>
        <taxon>Entelegynae</taxon>
        <taxon>Araneoidea</taxon>
        <taxon>Araneidae</taxon>
        <taxon>Larinioides</taxon>
    </lineage>
</organism>
<dbReference type="Pfam" id="PF13837">
    <property type="entry name" value="Myb_DNA-bind_4"/>
    <property type="match status" value="1"/>
</dbReference>
<evidence type="ECO:0000313" key="4">
    <source>
        <dbReference type="Proteomes" id="UP001497382"/>
    </source>
</evidence>
<dbReference type="EMBL" id="CAXIEN010000057">
    <property type="protein sequence ID" value="CAL1271895.1"/>
    <property type="molecule type" value="Genomic_DNA"/>
</dbReference>